<dbReference type="AlphaFoldDB" id="A0A7W7YJM9"/>
<evidence type="ECO:0000313" key="1">
    <source>
        <dbReference type="EMBL" id="MBB5037095.1"/>
    </source>
</evidence>
<reference evidence="1 2" key="1">
    <citation type="submission" date="2020-08" db="EMBL/GenBank/DDBJ databases">
        <title>Genomic Encyclopedia of Type Strains, Phase IV (KMG-IV): sequencing the most valuable type-strain genomes for metagenomic binning, comparative biology and taxonomic classification.</title>
        <authorList>
            <person name="Goeker M."/>
        </authorList>
    </citation>
    <scope>NUCLEOTIDE SEQUENCE [LARGE SCALE GENOMIC DNA]</scope>
    <source>
        <strain evidence="1 2">DSM 12251</strain>
    </source>
</reference>
<protein>
    <submittedName>
        <fullName evidence="1">Phage gp29-like protein</fullName>
    </submittedName>
</protein>
<sequence length="538" mass="58035">MNLSPAILQRLRSPSDEVDEAFVSEIIPPTSPNTVGVSLGEPPAVAHTMSTDRVHAALRQAEAGDCRDLFAIYRDIRLGHAHTQTVINQRKLAVLTKALTIVPRDSKNADDVQAAERCQILTDVPGWTGTAMNHLLNGHLYPLAVLEQVYAPAAASTGLRYVPSGWHVVPYHLLDWTDGVLRIWDADQTTGHRLATKKAPQPIRHIIHRGHLLTDIPDHWGGPLRAVLFWWLFATQDRDWWVRFLDRFGAPFLVAKYDPNDKKSKGTLTQAFSLASRLFGLVVSQDTQIEVKSVATTSHGEAFKVFQEFANAELSKLILGQTMTVTAQASGLGGGAQAEVQENARGDIEAWDLTILAATVNSQIIAPFCRLNGIKGRAVLQVAVDSAKDLEGKTKLLEVAAKAGLELTDEGIEILNKSGGLPFQRSAAPAVPGPPLSLAALSALTHTDNAVAILERLGQPTNAQLDKIAKNGAPRLAAAFQGRYAAVKDLIAASTSADDLEHRLHVHFASLTPAKLQPILENALTAYAATGSATARNP</sequence>
<proteinExistence type="predicted"/>
<dbReference type="RefSeq" id="WP_184206644.1">
    <property type="nucleotide sequence ID" value="NZ_JACHIF010000002.1"/>
</dbReference>
<keyword evidence="2" id="KW-1185">Reference proteome</keyword>
<dbReference type="Proteomes" id="UP000534294">
    <property type="component" value="Unassembled WGS sequence"/>
</dbReference>
<dbReference type="EMBL" id="JACHIF010000002">
    <property type="protein sequence ID" value="MBB5037095.1"/>
    <property type="molecule type" value="Genomic_DNA"/>
</dbReference>
<comment type="caution">
    <text evidence="1">The sequence shown here is derived from an EMBL/GenBank/DDBJ whole genome shotgun (WGS) entry which is preliminary data.</text>
</comment>
<gene>
    <name evidence="1" type="ORF">HNQ64_001337</name>
</gene>
<evidence type="ECO:0000313" key="2">
    <source>
        <dbReference type="Proteomes" id="UP000534294"/>
    </source>
</evidence>
<organism evidence="1 2">
    <name type="scientific">Prosthecobacter dejongeii</name>
    <dbReference type="NCBI Taxonomy" id="48465"/>
    <lineage>
        <taxon>Bacteria</taxon>
        <taxon>Pseudomonadati</taxon>
        <taxon>Verrucomicrobiota</taxon>
        <taxon>Verrucomicrobiia</taxon>
        <taxon>Verrucomicrobiales</taxon>
        <taxon>Verrucomicrobiaceae</taxon>
        <taxon>Prosthecobacter</taxon>
    </lineage>
</organism>
<dbReference type="InterPro" id="IPR009279">
    <property type="entry name" value="Portal_Mu"/>
</dbReference>
<dbReference type="Pfam" id="PF06074">
    <property type="entry name" value="Portal_Mu"/>
    <property type="match status" value="1"/>
</dbReference>
<name>A0A7W7YJM9_9BACT</name>
<accession>A0A7W7YJM9</accession>